<accession>A0A410G2F3</accession>
<evidence type="ECO:0000313" key="9">
    <source>
        <dbReference type="EMBL" id="QAA81464.1"/>
    </source>
</evidence>
<dbReference type="InterPro" id="IPR003362">
    <property type="entry name" value="Bact_transf"/>
</dbReference>
<protein>
    <submittedName>
        <fullName evidence="9">Exopolysaccharide biosynthesis polyprenyl glycosylphosphotransferase</fullName>
    </submittedName>
</protein>
<gene>
    <name evidence="9" type="ORF">EI546_06865</name>
</gene>
<evidence type="ECO:0000256" key="7">
    <source>
        <dbReference type="SAM" id="Phobius"/>
    </source>
</evidence>
<dbReference type="GO" id="GO:0016780">
    <property type="term" value="F:phosphotransferase activity, for other substituted phosphate groups"/>
    <property type="evidence" value="ECO:0007669"/>
    <property type="project" value="TreeGrafter"/>
</dbReference>
<proteinExistence type="inferred from homology"/>
<feature type="transmembrane region" description="Helical" evidence="7">
    <location>
        <begin position="48"/>
        <end position="68"/>
    </location>
</feature>
<dbReference type="AlphaFoldDB" id="A0A410G2F3"/>
<evidence type="ECO:0000313" key="10">
    <source>
        <dbReference type="Proteomes" id="UP000285517"/>
    </source>
</evidence>
<comment type="subcellular location">
    <subcellularLocation>
        <location evidence="1">Membrane</location>
        <topology evidence="1">Multi-pass membrane protein</topology>
    </subcellularLocation>
</comment>
<dbReference type="PANTHER" id="PTHR30576">
    <property type="entry name" value="COLANIC BIOSYNTHESIS UDP-GLUCOSE LIPID CARRIER TRANSFERASE"/>
    <property type="match status" value="1"/>
</dbReference>
<evidence type="ECO:0000256" key="4">
    <source>
        <dbReference type="ARBA" id="ARBA00022692"/>
    </source>
</evidence>
<keyword evidence="5 7" id="KW-1133">Transmembrane helix</keyword>
<dbReference type="InterPro" id="IPR017475">
    <property type="entry name" value="EPS_sugar_tfrase"/>
</dbReference>
<evidence type="ECO:0000256" key="3">
    <source>
        <dbReference type="ARBA" id="ARBA00022679"/>
    </source>
</evidence>
<dbReference type="EMBL" id="CP034951">
    <property type="protein sequence ID" value="QAA81464.1"/>
    <property type="molecule type" value="Genomic_DNA"/>
</dbReference>
<keyword evidence="3 9" id="KW-0808">Transferase</keyword>
<dbReference type="GO" id="GO:0016020">
    <property type="term" value="C:membrane"/>
    <property type="evidence" value="ECO:0007669"/>
    <property type="project" value="UniProtKB-SubCell"/>
</dbReference>
<feature type="domain" description="Bacterial sugar transferase" evidence="8">
    <location>
        <begin position="278"/>
        <end position="459"/>
    </location>
</feature>
<evidence type="ECO:0000256" key="6">
    <source>
        <dbReference type="ARBA" id="ARBA00023136"/>
    </source>
</evidence>
<keyword evidence="6 7" id="KW-0472">Membrane</keyword>
<dbReference type="Gene3D" id="3.40.50.720">
    <property type="entry name" value="NAD(P)-binding Rossmann-like Domain"/>
    <property type="match status" value="1"/>
</dbReference>
<comment type="similarity">
    <text evidence="2">Belongs to the bacterial sugar transferase family.</text>
</comment>
<keyword evidence="10" id="KW-1185">Reference proteome</keyword>
<dbReference type="PANTHER" id="PTHR30576:SF0">
    <property type="entry name" value="UNDECAPRENYL-PHOSPHATE N-ACETYLGALACTOSAMINYL 1-PHOSPHATE TRANSFERASE-RELATED"/>
    <property type="match status" value="1"/>
</dbReference>
<dbReference type="NCBIfam" id="TIGR03025">
    <property type="entry name" value="EPS_sugtrans"/>
    <property type="match status" value="1"/>
</dbReference>
<sequence>MIKNNFHFAISERKVLLRIFDIVSVLVLLHICGNIFDFDYFIIDKSRWMWPIVLALYLTVFATIFELYDLQKASKYIVVIKNVVLAVSITVLFYLLTPFFTPSLPSNRLQIVFFYLTIVLALLLWRYSYITFISAPRFNKRVLLVGQGEMVPTIVSSLINSDPNCKVVCYFDTSSNNTFLINSNGEAVQSMGGFSQIYDEMQISEVIICTISSEDMSIEIHNNLVKFLERGISIREYSQVYEELNHRIPIHASGVGSFYRYFPFSRNNQNQLYLFFSRLMDIILSIIGLVFGILLLPIILIGNLIGNKGPLLYHQTRVGRNGKTFKLHKLRSMVKNAEENGVQFAKKGDNRVTKFGRFLRNSRYDEIPQFINVLKGEMSVIGPRPERPEFVHDLSVSLPLYEVRHLVKPGITGWAQVKGQYGASLDDALEKLQYDLYYIKHRSMFLDALILLKTLSTIIFFRGQ</sequence>
<keyword evidence="4 7" id="KW-0812">Transmembrane</keyword>
<evidence type="ECO:0000256" key="1">
    <source>
        <dbReference type="ARBA" id="ARBA00004141"/>
    </source>
</evidence>
<dbReference type="OrthoDB" id="9808602at2"/>
<dbReference type="KEGG" id="aev:EI546_06865"/>
<evidence type="ECO:0000256" key="5">
    <source>
        <dbReference type="ARBA" id="ARBA00022989"/>
    </source>
</evidence>
<feature type="transmembrane region" description="Helical" evidence="7">
    <location>
        <begin position="112"/>
        <end position="132"/>
    </location>
</feature>
<feature type="transmembrane region" description="Helical" evidence="7">
    <location>
        <begin position="282"/>
        <end position="305"/>
    </location>
</feature>
<name>A0A410G2F3_9FLAO</name>
<evidence type="ECO:0000259" key="8">
    <source>
        <dbReference type="Pfam" id="PF02397"/>
    </source>
</evidence>
<dbReference type="Pfam" id="PF02397">
    <property type="entry name" value="Bac_transf"/>
    <property type="match status" value="1"/>
</dbReference>
<reference evidence="9 10" key="1">
    <citation type="submission" date="2019-01" db="EMBL/GenBank/DDBJ databases">
        <title>Complete genome sequencing of Aequorivita sp. H23M31.</title>
        <authorList>
            <person name="Bae J.-W."/>
        </authorList>
    </citation>
    <scope>NUCLEOTIDE SEQUENCE [LARGE SCALE GENOMIC DNA]</scope>
    <source>
        <strain evidence="9 10">H23M31</strain>
    </source>
</reference>
<dbReference type="Proteomes" id="UP000285517">
    <property type="component" value="Chromosome"/>
</dbReference>
<dbReference type="RefSeq" id="WP_128249852.1">
    <property type="nucleotide sequence ID" value="NZ_CP034951.1"/>
</dbReference>
<evidence type="ECO:0000256" key="2">
    <source>
        <dbReference type="ARBA" id="ARBA00006464"/>
    </source>
</evidence>
<feature type="transmembrane region" description="Helical" evidence="7">
    <location>
        <begin position="15"/>
        <end position="36"/>
    </location>
</feature>
<organism evidence="9 10">
    <name type="scientific">Aequorivita ciconiae</name>
    <dbReference type="NCBI Taxonomy" id="2494375"/>
    <lineage>
        <taxon>Bacteria</taxon>
        <taxon>Pseudomonadati</taxon>
        <taxon>Bacteroidota</taxon>
        <taxon>Flavobacteriia</taxon>
        <taxon>Flavobacteriales</taxon>
        <taxon>Flavobacteriaceae</taxon>
        <taxon>Aequorivita</taxon>
    </lineage>
</organism>
<feature type="transmembrane region" description="Helical" evidence="7">
    <location>
        <begin position="80"/>
        <end position="100"/>
    </location>
</feature>